<dbReference type="Pfam" id="PF02902">
    <property type="entry name" value="Peptidase_C48"/>
    <property type="match status" value="1"/>
</dbReference>
<protein>
    <submittedName>
        <fullName evidence="7">Cysteine proteinase</fullName>
    </submittedName>
</protein>
<dbReference type="InterPro" id="IPR003653">
    <property type="entry name" value="Peptidase_C48_C"/>
</dbReference>
<accession>A0A4S2MS53</accession>
<organism evidence="7 8">
    <name type="scientific">Ascodesmis nigricans</name>
    <dbReference type="NCBI Taxonomy" id="341454"/>
    <lineage>
        <taxon>Eukaryota</taxon>
        <taxon>Fungi</taxon>
        <taxon>Dikarya</taxon>
        <taxon>Ascomycota</taxon>
        <taxon>Pezizomycotina</taxon>
        <taxon>Pezizomycetes</taxon>
        <taxon>Pezizales</taxon>
        <taxon>Ascodesmidaceae</taxon>
        <taxon>Ascodesmis</taxon>
    </lineage>
</organism>
<evidence type="ECO:0000256" key="1">
    <source>
        <dbReference type="ARBA" id="ARBA00005234"/>
    </source>
</evidence>
<dbReference type="PANTHER" id="PTHR12606">
    <property type="entry name" value="SENTRIN/SUMO-SPECIFIC PROTEASE"/>
    <property type="match status" value="1"/>
</dbReference>
<proteinExistence type="inferred from homology"/>
<feature type="region of interest" description="Disordered" evidence="5">
    <location>
        <begin position="1"/>
        <end position="155"/>
    </location>
</feature>
<evidence type="ECO:0000256" key="3">
    <source>
        <dbReference type="ARBA" id="ARBA00022801"/>
    </source>
</evidence>
<feature type="compositionally biased region" description="Basic residues" evidence="5">
    <location>
        <begin position="53"/>
        <end position="62"/>
    </location>
</feature>
<dbReference type="PROSITE" id="PS50600">
    <property type="entry name" value="ULP_PROTEASE"/>
    <property type="match status" value="1"/>
</dbReference>
<dbReference type="Proteomes" id="UP000298138">
    <property type="component" value="Unassembled WGS sequence"/>
</dbReference>
<dbReference type="EMBL" id="ML220133">
    <property type="protein sequence ID" value="TGZ79269.1"/>
    <property type="molecule type" value="Genomic_DNA"/>
</dbReference>
<evidence type="ECO:0000256" key="4">
    <source>
        <dbReference type="ARBA" id="ARBA00022807"/>
    </source>
</evidence>
<dbReference type="InParanoid" id="A0A4S2MS53"/>
<keyword evidence="8" id="KW-1185">Reference proteome</keyword>
<evidence type="ECO:0000256" key="2">
    <source>
        <dbReference type="ARBA" id="ARBA00022670"/>
    </source>
</evidence>
<gene>
    <name evidence="7" type="ORF">EX30DRAFT_321656</name>
</gene>
<dbReference type="SUPFAM" id="SSF54001">
    <property type="entry name" value="Cysteine proteinases"/>
    <property type="match status" value="1"/>
</dbReference>
<feature type="domain" description="Ubiquitin-like protease family profile" evidence="6">
    <location>
        <begin position="305"/>
        <end position="474"/>
    </location>
</feature>
<dbReference type="STRING" id="341454.A0A4S2MS53"/>
<dbReference type="Gene3D" id="3.40.395.10">
    <property type="entry name" value="Adenoviral Proteinase, Chain A"/>
    <property type="match status" value="1"/>
</dbReference>
<evidence type="ECO:0000313" key="7">
    <source>
        <dbReference type="EMBL" id="TGZ79269.1"/>
    </source>
</evidence>
<dbReference type="AlphaFoldDB" id="A0A4S2MS53"/>
<dbReference type="OrthoDB" id="1939479at2759"/>
<dbReference type="PANTHER" id="PTHR12606:SF141">
    <property type="entry name" value="GH15225P-RELATED"/>
    <property type="match status" value="1"/>
</dbReference>
<dbReference type="GO" id="GO:0005634">
    <property type="term" value="C:nucleus"/>
    <property type="evidence" value="ECO:0007669"/>
    <property type="project" value="TreeGrafter"/>
</dbReference>
<keyword evidence="2" id="KW-0645">Protease</keyword>
<dbReference type="GO" id="GO:0016926">
    <property type="term" value="P:protein desumoylation"/>
    <property type="evidence" value="ECO:0007669"/>
    <property type="project" value="TreeGrafter"/>
</dbReference>
<feature type="region of interest" description="Disordered" evidence="5">
    <location>
        <begin position="178"/>
        <end position="204"/>
    </location>
</feature>
<evidence type="ECO:0000259" key="6">
    <source>
        <dbReference type="PROSITE" id="PS50600"/>
    </source>
</evidence>
<feature type="compositionally biased region" description="Basic residues" evidence="5">
    <location>
        <begin position="12"/>
        <end position="36"/>
    </location>
</feature>
<keyword evidence="3" id="KW-0378">Hydrolase</keyword>
<dbReference type="GO" id="GO:0016929">
    <property type="term" value="F:deSUMOylase activity"/>
    <property type="evidence" value="ECO:0007669"/>
    <property type="project" value="TreeGrafter"/>
</dbReference>
<keyword evidence="4" id="KW-0788">Thiol protease</keyword>
<dbReference type="InterPro" id="IPR038765">
    <property type="entry name" value="Papain-like_cys_pep_sf"/>
</dbReference>
<sequence length="510" mass="58922">MSTRMRVMMIPHRQHQQKTRKKASRTTTTRKPHRQTRACNVPELRSTLLPMTSRHHRPRNHGQNRTTYWSPGQRGARRNPNTSCPRPSPQKTKRPNAPPRRQRQSFNQAIHLRDKHSAEPRFASNLRGPASRTAHQKASHKLGESSPATPMGATLSRFGRSFSSVASSVRPFNPRSSIRRHERARRAAAPSGVTKTVQKKPPQEFKRARDNVYRRKNDPLMAEIELLVILKSKAQYQTSGLRTKQQVDQELEERNKLIQKLMKEKADKDRFAVAPLDQASMQRTKEIITKASQQQGHSFCTKFRITIAGHDLVKLCPNQWLNDNIIDFYINLITEREKAKGRKVEGMTTHFFTTFERNGYQKVARWLSRKTKEYCRKNIMELDTLLIPINIGGAHWTLGVIAPKQKRVEFWNSLKSSNHSDDVRRYCTLLRKYLMEEAGITELEGWTDYSPEIQPQQNNYADCGVFTVKTAEFRARGAEPAYTPRDAQNLRYRMVLEIVDGELHPVGDDD</sequence>
<name>A0A4S2MS53_9PEZI</name>
<dbReference type="GO" id="GO:0006508">
    <property type="term" value="P:proteolysis"/>
    <property type="evidence" value="ECO:0007669"/>
    <property type="project" value="UniProtKB-KW"/>
</dbReference>
<reference evidence="7 8" key="1">
    <citation type="submission" date="2019-04" db="EMBL/GenBank/DDBJ databases">
        <title>Comparative genomics and transcriptomics to analyze fruiting body development in filamentous ascomycetes.</title>
        <authorList>
            <consortium name="DOE Joint Genome Institute"/>
            <person name="Lutkenhaus R."/>
            <person name="Traeger S."/>
            <person name="Breuer J."/>
            <person name="Kuo A."/>
            <person name="Lipzen A."/>
            <person name="Pangilinan J."/>
            <person name="Dilworth D."/>
            <person name="Sandor L."/>
            <person name="Poggeler S."/>
            <person name="Barry K."/>
            <person name="Grigoriev I.V."/>
            <person name="Nowrousian M."/>
        </authorList>
    </citation>
    <scope>NUCLEOTIDE SEQUENCE [LARGE SCALE GENOMIC DNA]</scope>
    <source>
        <strain evidence="7 8">CBS 389.68</strain>
    </source>
</reference>
<evidence type="ECO:0000256" key="5">
    <source>
        <dbReference type="SAM" id="MobiDB-lite"/>
    </source>
</evidence>
<evidence type="ECO:0000313" key="8">
    <source>
        <dbReference type="Proteomes" id="UP000298138"/>
    </source>
</evidence>
<comment type="similarity">
    <text evidence="1">Belongs to the peptidase C48 family.</text>
</comment>